<keyword evidence="3" id="KW-1185">Reference proteome</keyword>
<feature type="region of interest" description="Disordered" evidence="1">
    <location>
        <begin position="1"/>
        <end position="26"/>
    </location>
</feature>
<feature type="compositionally biased region" description="Polar residues" evidence="1">
    <location>
        <begin position="13"/>
        <end position="26"/>
    </location>
</feature>
<dbReference type="Proteomes" id="UP000789572">
    <property type="component" value="Unassembled WGS sequence"/>
</dbReference>
<evidence type="ECO:0000313" key="2">
    <source>
        <dbReference type="EMBL" id="CAG8555354.1"/>
    </source>
</evidence>
<evidence type="ECO:0000256" key="1">
    <source>
        <dbReference type="SAM" id="MobiDB-lite"/>
    </source>
</evidence>
<accession>A0A9N9B7P9</accession>
<evidence type="ECO:0000313" key="3">
    <source>
        <dbReference type="Proteomes" id="UP000789572"/>
    </source>
</evidence>
<name>A0A9N9B7P9_9GLOM</name>
<gene>
    <name evidence="2" type="ORF">POCULU_LOCUS5234</name>
</gene>
<sequence>QLTDEPSPYIDDSSPTAHEQLVRNSIQQQYDTRSTWQNLLMYQQQRQQQWLPQYPYSRQREVQTPNETFAPMQSVHQLDGQNAVEDMLRIVPIEFHVQSQVYPATNDPIMPQSQGNVYQVSELQSDFNPLGNGFPGQPSQTTDEQVISHRRQEEPNNAYIQMYVKVKLRSPYSGGRRFTKPLTDFRQQRS</sequence>
<protein>
    <submittedName>
        <fullName evidence="2">1420_t:CDS:1</fullName>
    </submittedName>
</protein>
<reference evidence="2" key="1">
    <citation type="submission" date="2021-06" db="EMBL/GenBank/DDBJ databases">
        <authorList>
            <person name="Kallberg Y."/>
            <person name="Tangrot J."/>
            <person name="Rosling A."/>
        </authorList>
    </citation>
    <scope>NUCLEOTIDE SEQUENCE</scope>
    <source>
        <strain evidence="2">IA702</strain>
    </source>
</reference>
<comment type="caution">
    <text evidence="2">The sequence shown here is derived from an EMBL/GenBank/DDBJ whole genome shotgun (WGS) entry which is preliminary data.</text>
</comment>
<proteinExistence type="predicted"/>
<dbReference type="OrthoDB" id="10531936at2759"/>
<dbReference type="AlphaFoldDB" id="A0A9N9B7P9"/>
<organism evidence="2 3">
    <name type="scientific">Paraglomus occultum</name>
    <dbReference type="NCBI Taxonomy" id="144539"/>
    <lineage>
        <taxon>Eukaryota</taxon>
        <taxon>Fungi</taxon>
        <taxon>Fungi incertae sedis</taxon>
        <taxon>Mucoromycota</taxon>
        <taxon>Glomeromycotina</taxon>
        <taxon>Glomeromycetes</taxon>
        <taxon>Paraglomerales</taxon>
        <taxon>Paraglomeraceae</taxon>
        <taxon>Paraglomus</taxon>
    </lineage>
</organism>
<dbReference type="EMBL" id="CAJVPJ010000770">
    <property type="protein sequence ID" value="CAG8555354.1"/>
    <property type="molecule type" value="Genomic_DNA"/>
</dbReference>
<feature type="non-terminal residue" evidence="2">
    <location>
        <position position="190"/>
    </location>
</feature>